<name>A0A9P0E676_NEZVI</name>
<keyword evidence="2" id="KW-0479">Metal-binding</keyword>
<dbReference type="InterPro" id="IPR036236">
    <property type="entry name" value="Znf_C2H2_sf"/>
</dbReference>
<keyword evidence="11" id="KW-1185">Reference proteome</keyword>
<evidence type="ECO:0000256" key="4">
    <source>
        <dbReference type="ARBA" id="ARBA00022771"/>
    </source>
</evidence>
<dbReference type="AlphaFoldDB" id="A0A9P0E676"/>
<evidence type="ECO:0000256" key="5">
    <source>
        <dbReference type="ARBA" id="ARBA00022833"/>
    </source>
</evidence>
<evidence type="ECO:0000313" key="10">
    <source>
        <dbReference type="EMBL" id="CAH1392411.1"/>
    </source>
</evidence>
<organism evidence="10 11">
    <name type="scientific">Nezara viridula</name>
    <name type="common">Southern green stink bug</name>
    <name type="synonym">Cimex viridulus</name>
    <dbReference type="NCBI Taxonomy" id="85310"/>
    <lineage>
        <taxon>Eukaryota</taxon>
        <taxon>Metazoa</taxon>
        <taxon>Ecdysozoa</taxon>
        <taxon>Arthropoda</taxon>
        <taxon>Hexapoda</taxon>
        <taxon>Insecta</taxon>
        <taxon>Pterygota</taxon>
        <taxon>Neoptera</taxon>
        <taxon>Paraneoptera</taxon>
        <taxon>Hemiptera</taxon>
        <taxon>Heteroptera</taxon>
        <taxon>Panheteroptera</taxon>
        <taxon>Pentatomomorpha</taxon>
        <taxon>Pentatomoidea</taxon>
        <taxon>Pentatomidae</taxon>
        <taxon>Pentatominae</taxon>
        <taxon>Nezara</taxon>
    </lineage>
</organism>
<dbReference type="InterPro" id="IPR013087">
    <property type="entry name" value="Znf_C2H2_type"/>
</dbReference>
<dbReference type="InterPro" id="IPR050688">
    <property type="entry name" value="Zinc_finger/UBP_domain"/>
</dbReference>
<dbReference type="Pfam" id="PF13909">
    <property type="entry name" value="zf-H2C2_5"/>
    <property type="match status" value="1"/>
</dbReference>
<feature type="domain" description="C2H2-type" evidence="9">
    <location>
        <begin position="160"/>
        <end position="187"/>
    </location>
</feature>
<dbReference type="Pfam" id="PF23611">
    <property type="entry name" value="zf-C2H2_16"/>
    <property type="match status" value="2"/>
</dbReference>
<dbReference type="Pfam" id="PF00096">
    <property type="entry name" value="zf-C2H2"/>
    <property type="match status" value="1"/>
</dbReference>
<keyword evidence="6" id="KW-0539">Nucleus</keyword>
<dbReference type="EMBL" id="OV725077">
    <property type="protein sequence ID" value="CAH1392411.1"/>
    <property type="molecule type" value="Genomic_DNA"/>
</dbReference>
<dbReference type="SUPFAM" id="SSF57667">
    <property type="entry name" value="beta-beta-alpha zinc fingers"/>
    <property type="match status" value="3"/>
</dbReference>
<dbReference type="GO" id="GO:0005634">
    <property type="term" value="C:nucleus"/>
    <property type="evidence" value="ECO:0007669"/>
    <property type="project" value="UniProtKB-SubCell"/>
</dbReference>
<evidence type="ECO:0000256" key="3">
    <source>
        <dbReference type="ARBA" id="ARBA00022737"/>
    </source>
</evidence>
<dbReference type="InterPro" id="IPR056438">
    <property type="entry name" value="Znf-C2H2_CTCF"/>
</dbReference>
<evidence type="ECO:0000313" key="11">
    <source>
        <dbReference type="Proteomes" id="UP001152798"/>
    </source>
</evidence>
<comment type="subcellular location">
    <subcellularLocation>
        <location evidence="1">Nucleus</location>
    </subcellularLocation>
</comment>
<feature type="domain" description="C2H2-type" evidence="9">
    <location>
        <begin position="272"/>
        <end position="295"/>
    </location>
</feature>
<evidence type="ECO:0000256" key="1">
    <source>
        <dbReference type="ARBA" id="ARBA00004123"/>
    </source>
</evidence>
<evidence type="ECO:0000259" key="9">
    <source>
        <dbReference type="PROSITE" id="PS50157"/>
    </source>
</evidence>
<dbReference type="PANTHER" id="PTHR24403:SF109">
    <property type="entry name" value="ZINC FINGER PROTEIN 845-LIKE"/>
    <property type="match status" value="1"/>
</dbReference>
<evidence type="ECO:0000256" key="8">
    <source>
        <dbReference type="SAM" id="MobiDB-lite"/>
    </source>
</evidence>
<proteinExistence type="predicted"/>
<reference evidence="10" key="1">
    <citation type="submission" date="2022-01" db="EMBL/GenBank/DDBJ databases">
        <authorList>
            <person name="King R."/>
        </authorList>
    </citation>
    <scope>NUCLEOTIDE SEQUENCE</scope>
</reference>
<sequence length="319" mass="36395">MKMEKEVYSKATQAQGPYDALDMFQSYYCNYPTSYLQGLKYQLKEQMGFNTDPGHLTSLYTPPVRKTPPKQTGHEPGPAVECPHGHDSQKNPIHIKTDDPKDGSGIESPTFHCLHTRPSSSSTSEDPQKGKVECFYCDYNNINNTVLKTHLKKHKPERQLPCDKCDYFTSLTSSLKSHMLKHTDEKPLKCSYCDYSTKHNSALKLHLSKHTGIYQYSCPQCDYRTASSSSLKSHMLKHSDIKPLKCPFCDYCTKHKNALKLHLSKHNGILQYGCPQCDYRTASASSLKSHMMKHSEIYIYNTLVPKNVEQQLLEDNKNT</sequence>
<keyword evidence="3" id="KW-0677">Repeat</keyword>
<dbReference type="Gene3D" id="3.30.160.60">
    <property type="entry name" value="Classic Zinc Finger"/>
    <property type="match status" value="4"/>
</dbReference>
<protein>
    <recommendedName>
        <fullName evidence="9">C2H2-type domain-containing protein</fullName>
    </recommendedName>
</protein>
<dbReference type="GO" id="GO:0045944">
    <property type="term" value="P:positive regulation of transcription by RNA polymerase II"/>
    <property type="evidence" value="ECO:0007669"/>
    <property type="project" value="TreeGrafter"/>
</dbReference>
<dbReference type="SMART" id="SM00355">
    <property type="entry name" value="ZnF_C2H2"/>
    <property type="match status" value="6"/>
</dbReference>
<accession>A0A9P0E676</accession>
<dbReference type="OrthoDB" id="3561125at2759"/>
<dbReference type="PROSITE" id="PS50157">
    <property type="entry name" value="ZINC_FINGER_C2H2_2"/>
    <property type="match status" value="4"/>
</dbReference>
<feature type="compositionally biased region" description="Basic and acidic residues" evidence="8">
    <location>
        <begin position="83"/>
        <end position="104"/>
    </location>
</feature>
<feature type="region of interest" description="Disordered" evidence="8">
    <location>
        <begin position="59"/>
        <end position="128"/>
    </location>
</feature>
<dbReference type="PANTHER" id="PTHR24403">
    <property type="entry name" value="ZINC FINGER PROTEIN"/>
    <property type="match status" value="1"/>
</dbReference>
<feature type="domain" description="C2H2-type" evidence="9">
    <location>
        <begin position="188"/>
        <end position="215"/>
    </location>
</feature>
<dbReference type="GO" id="GO:0008270">
    <property type="term" value="F:zinc ion binding"/>
    <property type="evidence" value="ECO:0007669"/>
    <property type="project" value="UniProtKB-KW"/>
</dbReference>
<gene>
    <name evidence="10" type="ORF">NEZAVI_LOCUS3227</name>
</gene>
<feature type="domain" description="C2H2-type" evidence="9">
    <location>
        <begin position="216"/>
        <end position="243"/>
    </location>
</feature>
<keyword evidence="5" id="KW-0862">Zinc</keyword>
<evidence type="ECO:0000256" key="7">
    <source>
        <dbReference type="PROSITE-ProRule" id="PRU00042"/>
    </source>
</evidence>
<evidence type="ECO:0000256" key="6">
    <source>
        <dbReference type="ARBA" id="ARBA00023242"/>
    </source>
</evidence>
<dbReference type="FunFam" id="3.30.160.60:FF:000100">
    <property type="entry name" value="Zinc finger 45-like"/>
    <property type="match status" value="1"/>
</dbReference>
<evidence type="ECO:0000256" key="2">
    <source>
        <dbReference type="ARBA" id="ARBA00022723"/>
    </source>
</evidence>
<dbReference type="FunFam" id="3.30.160.60:FF:000446">
    <property type="entry name" value="Zinc finger protein"/>
    <property type="match status" value="1"/>
</dbReference>
<keyword evidence="4 7" id="KW-0863">Zinc-finger</keyword>
<dbReference type="Proteomes" id="UP001152798">
    <property type="component" value="Chromosome 1"/>
</dbReference>